<sequence>MSMSNEVRNLFASSKAVVGRPSTPDLHDLSIPCVASVATLVDKCSDFEKPMLHANQHVMEVLTQNPTGGGELMKRSLEVLARQAGVPEYDEILGRDNGASLRELEESSRASSPEGSLRGGRRGRRRMRESGGSVASTAVASTAVDTLAGATLAGASSVASGTQASGTTWTSSRGTTWTSSTGEVYSHLVATLSPAPSKFTAGDRSLRYFDDDSSIGSASLSSAAVRTPGGPGAPSGTTFEGVVLEDDGEVANDGMMYNPTAIRARATTSDGAEVMDDLTAAVRSMDSMRSTTASISTGAYLPQTHYKPRQLPSHARRRGPFGMQGPLSVPTEMGRVPPKQVEAERRAALGKLKTTAYRARLPSRETVDPGAMAEHNSKMKQEKFEAKKRESIARSASRKSPEGRGRTKEEQMMMLGASTSAGIAAVKLNAIRLKKAEDRSVRKQMEGLYGLDKLTALGVDMPETEGAWKDNMGVAPTFDQILEGTVVEHASRGEGVVVDIEEASKDNGGRKRIHVKFSGSSETHRYAQQSWGKMTLVKMGEPVVNTSYKELMPVVSKTYASHQKKSRKGRLGAAEKDEWVRKALEIVDEQKAKRSGGKGEEVEFKFFDYVKPEAVQSDLQKREKPSPEEAWMLNTLAALRRQREMIEEQDKKHKHTIRKIRKTTKREHKGMLRRATLGKSQ</sequence>
<feature type="region of interest" description="Disordered" evidence="1">
    <location>
        <begin position="368"/>
        <end position="409"/>
    </location>
</feature>
<organism evidence="2 3">
    <name type="scientific">Tetraparma gracilis</name>
    <dbReference type="NCBI Taxonomy" id="2962635"/>
    <lineage>
        <taxon>Eukaryota</taxon>
        <taxon>Sar</taxon>
        <taxon>Stramenopiles</taxon>
        <taxon>Ochrophyta</taxon>
        <taxon>Bolidophyceae</taxon>
        <taxon>Parmales</taxon>
        <taxon>Triparmaceae</taxon>
        <taxon>Tetraparma</taxon>
    </lineage>
</organism>
<feature type="region of interest" description="Disordered" evidence="1">
    <location>
        <begin position="103"/>
        <end position="137"/>
    </location>
</feature>
<evidence type="ECO:0000313" key="3">
    <source>
        <dbReference type="Proteomes" id="UP001165060"/>
    </source>
</evidence>
<reference evidence="2 3" key="1">
    <citation type="journal article" date="2023" name="Commun. Biol.">
        <title>Genome analysis of Parmales, the sister group of diatoms, reveals the evolutionary specialization of diatoms from phago-mixotrophs to photoautotrophs.</title>
        <authorList>
            <person name="Ban H."/>
            <person name="Sato S."/>
            <person name="Yoshikawa S."/>
            <person name="Yamada K."/>
            <person name="Nakamura Y."/>
            <person name="Ichinomiya M."/>
            <person name="Sato N."/>
            <person name="Blanc-Mathieu R."/>
            <person name="Endo H."/>
            <person name="Kuwata A."/>
            <person name="Ogata H."/>
        </authorList>
    </citation>
    <scope>NUCLEOTIDE SEQUENCE [LARGE SCALE GENOMIC DNA]</scope>
</reference>
<gene>
    <name evidence="2" type="ORF">TeGR_g11375</name>
</gene>
<feature type="region of interest" description="Disordered" evidence="1">
    <location>
        <begin position="647"/>
        <end position="681"/>
    </location>
</feature>
<keyword evidence="3" id="KW-1185">Reference proteome</keyword>
<feature type="compositionally biased region" description="Low complexity" evidence="1">
    <location>
        <begin position="165"/>
        <end position="177"/>
    </location>
</feature>
<evidence type="ECO:0000313" key="2">
    <source>
        <dbReference type="EMBL" id="GMI22483.1"/>
    </source>
</evidence>
<accession>A0ABQ6MA24</accession>
<name>A0ABQ6MA24_9STRA</name>
<feature type="compositionally biased region" description="Basic and acidic residues" evidence="1">
    <location>
        <begin position="375"/>
        <end position="392"/>
    </location>
</feature>
<feature type="compositionally biased region" description="Basic and acidic residues" evidence="1">
    <location>
        <begin position="399"/>
        <end position="409"/>
    </location>
</feature>
<dbReference type="Proteomes" id="UP001165060">
    <property type="component" value="Unassembled WGS sequence"/>
</dbReference>
<feature type="compositionally biased region" description="Basic residues" evidence="1">
    <location>
        <begin position="652"/>
        <end position="672"/>
    </location>
</feature>
<feature type="region of interest" description="Disordered" evidence="1">
    <location>
        <begin position="155"/>
        <end position="177"/>
    </location>
</feature>
<dbReference type="EMBL" id="BRYB01000090">
    <property type="protein sequence ID" value="GMI22483.1"/>
    <property type="molecule type" value="Genomic_DNA"/>
</dbReference>
<evidence type="ECO:0000256" key="1">
    <source>
        <dbReference type="SAM" id="MobiDB-lite"/>
    </source>
</evidence>
<comment type="caution">
    <text evidence="2">The sequence shown here is derived from an EMBL/GenBank/DDBJ whole genome shotgun (WGS) entry which is preliminary data.</text>
</comment>
<protein>
    <submittedName>
        <fullName evidence="2">Uncharacterized protein</fullName>
    </submittedName>
</protein>
<proteinExistence type="predicted"/>